<comment type="function">
    <text evidence="1">Acts as a chaperone.</text>
</comment>
<reference evidence="13" key="1">
    <citation type="submission" date="2022-02" db="EMBL/GenBank/DDBJ databases">
        <title>Paenibacillus sp. MBLB1832 Whole Genome Shotgun Sequencing.</title>
        <authorList>
            <person name="Hwang C.Y."/>
            <person name="Cho E.-S."/>
            <person name="Seo M.-J."/>
        </authorList>
    </citation>
    <scope>NUCLEOTIDE SEQUENCE</scope>
    <source>
        <strain evidence="13">MBLB1832</strain>
    </source>
</reference>
<dbReference type="InterPro" id="IPR043129">
    <property type="entry name" value="ATPase_NBD"/>
</dbReference>
<accession>A0AA96LQ16</accession>
<evidence type="ECO:0000256" key="10">
    <source>
        <dbReference type="ARBA" id="ARBA00030945"/>
    </source>
</evidence>
<dbReference type="AlphaFoldDB" id="A0AA96LQ16"/>
<evidence type="ECO:0000256" key="9">
    <source>
        <dbReference type="ARBA" id="ARBA00030019"/>
    </source>
</evidence>
<evidence type="ECO:0000256" key="1">
    <source>
        <dbReference type="ARBA" id="ARBA00002290"/>
    </source>
</evidence>
<dbReference type="Pfam" id="PF00012">
    <property type="entry name" value="HSP70"/>
    <property type="match status" value="2"/>
</dbReference>
<evidence type="ECO:0000256" key="8">
    <source>
        <dbReference type="ARBA" id="ARBA00023186"/>
    </source>
</evidence>
<dbReference type="PROSITE" id="PS00297">
    <property type="entry name" value="HSP70_1"/>
    <property type="match status" value="1"/>
</dbReference>
<evidence type="ECO:0000256" key="3">
    <source>
        <dbReference type="ARBA" id="ARBA00014415"/>
    </source>
</evidence>
<dbReference type="InterPro" id="IPR013126">
    <property type="entry name" value="Hsp_70_fam"/>
</dbReference>
<dbReference type="EMBL" id="CP130319">
    <property type="protein sequence ID" value="WNR45143.1"/>
    <property type="molecule type" value="Genomic_DNA"/>
</dbReference>
<dbReference type="InterPro" id="IPR018181">
    <property type="entry name" value="Heat_shock_70_CS"/>
</dbReference>
<proteinExistence type="inferred from homology"/>
<protein>
    <recommendedName>
        <fullName evidence="3">Chaperone protein DnaK</fullName>
    </recommendedName>
    <alternativeName>
        <fullName evidence="4">Chaperone protein dnaK</fullName>
    </alternativeName>
    <alternativeName>
        <fullName evidence="11">HSP70</fullName>
    </alternativeName>
    <alternativeName>
        <fullName evidence="10">Heat shock 70 kDa protein</fullName>
    </alternativeName>
    <alternativeName>
        <fullName evidence="9">Heat shock protein 70</fullName>
    </alternativeName>
</protein>
<dbReference type="Proteomes" id="UP001304650">
    <property type="component" value="Chromosome"/>
</dbReference>
<evidence type="ECO:0000256" key="2">
    <source>
        <dbReference type="ARBA" id="ARBA00007381"/>
    </source>
</evidence>
<dbReference type="PRINTS" id="PR00301">
    <property type="entry name" value="HEATSHOCK70"/>
</dbReference>
<dbReference type="Gene3D" id="3.90.640.10">
    <property type="entry name" value="Actin, Chain A, domain 4"/>
    <property type="match status" value="1"/>
</dbReference>
<keyword evidence="7" id="KW-0346">Stress response</keyword>
<evidence type="ECO:0000313" key="13">
    <source>
        <dbReference type="EMBL" id="WNR45143.1"/>
    </source>
</evidence>
<dbReference type="Gene3D" id="3.30.420.40">
    <property type="match status" value="2"/>
</dbReference>
<keyword evidence="5 12" id="KW-0547">Nucleotide-binding</keyword>
<dbReference type="SUPFAM" id="SSF53067">
    <property type="entry name" value="Actin-like ATPase domain"/>
    <property type="match status" value="2"/>
</dbReference>
<keyword evidence="8" id="KW-0143">Chaperone</keyword>
<keyword evidence="6 12" id="KW-0067">ATP-binding</keyword>
<comment type="similarity">
    <text evidence="2 12">Belongs to the heat shock protein 70 family.</text>
</comment>
<dbReference type="PROSITE" id="PS00329">
    <property type="entry name" value="HSP70_2"/>
    <property type="match status" value="1"/>
</dbReference>
<dbReference type="KEGG" id="proo:MJB10_03040"/>
<keyword evidence="14" id="KW-1185">Reference proteome</keyword>
<dbReference type="GO" id="GO:0005524">
    <property type="term" value="F:ATP binding"/>
    <property type="evidence" value="ECO:0007669"/>
    <property type="project" value="UniProtKB-KW"/>
</dbReference>
<name>A0AA96LQ16_9BACL</name>
<evidence type="ECO:0000256" key="12">
    <source>
        <dbReference type="RuleBase" id="RU003322"/>
    </source>
</evidence>
<gene>
    <name evidence="13" type="ORF">MJB10_03040</name>
</gene>
<organism evidence="13 14">
    <name type="scientific">Paenibacillus roseopurpureus</name>
    <dbReference type="NCBI Taxonomy" id="2918901"/>
    <lineage>
        <taxon>Bacteria</taxon>
        <taxon>Bacillati</taxon>
        <taxon>Bacillota</taxon>
        <taxon>Bacilli</taxon>
        <taxon>Bacillales</taxon>
        <taxon>Paenibacillaceae</taxon>
        <taxon>Paenibacillus</taxon>
    </lineage>
</organism>
<evidence type="ECO:0000256" key="5">
    <source>
        <dbReference type="ARBA" id="ARBA00022741"/>
    </source>
</evidence>
<evidence type="ECO:0000313" key="14">
    <source>
        <dbReference type="Proteomes" id="UP001304650"/>
    </source>
</evidence>
<dbReference type="GO" id="GO:0140662">
    <property type="term" value="F:ATP-dependent protein folding chaperone"/>
    <property type="evidence" value="ECO:0007669"/>
    <property type="project" value="InterPro"/>
</dbReference>
<evidence type="ECO:0000256" key="6">
    <source>
        <dbReference type="ARBA" id="ARBA00022840"/>
    </source>
</evidence>
<evidence type="ECO:0000256" key="4">
    <source>
        <dbReference type="ARBA" id="ARBA00017249"/>
    </source>
</evidence>
<sequence length="540" mass="61707">MEPIYGIDLGTSNCLAAKVTQLFGEIDVECLVDEAGNISFPSIVHFEDEVHSIVGERARELLPVYPDQTVELVKTRMGKTLDVPLKIKGKDVLKSPQEISSILLKHFQNLHGNSIKRAILTVPAYFSDNQKRATLDAGKLAGIEIIEMIEEPSAAIMYHLYNLHKNDSLKEIIGGNTKNFLVFDFGGGTLDLSLIKVELDENGLVKPTVLLNEGDSELGGNNIDFELTKYVIEELSYNYKDDFTNKVLKEYIFYYEHRKFQNEIDPKVKQFIMRLKDRVEDAKKKLSDLQLEKTKILFGDLRYDSIEISREEFEIEILDVYFKSKIIDAFERIKKNIYNKHVIDHVIMVGGTSQIPYFQNLISSQFTELADRIVLSETYDKAIALGAAILGAIKGDIAVPPFGTNRCHGSVSHDIYVTHKTEKHLLIEHGTPYPLEEAKQIKFEIRHALDPGIHLQVKTELQKYNKETETRIIEESMINDVKFYHPFFYTGEEITVELNIDSYGLLSFSAKHNITGEEIEFEAKRLYQLSEEQILQLMKT</sequence>
<dbReference type="RefSeq" id="WP_314801648.1">
    <property type="nucleotide sequence ID" value="NZ_CP130319.1"/>
</dbReference>
<evidence type="ECO:0000256" key="7">
    <source>
        <dbReference type="ARBA" id="ARBA00023016"/>
    </source>
</evidence>
<evidence type="ECO:0000256" key="11">
    <source>
        <dbReference type="ARBA" id="ARBA00033103"/>
    </source>
</evidence>
<dbReference type="FunFam" id="3.30.420.40:FF:000028">
    <property type="entry name" value="heat shock 70 kDa protein-like"/>
    <property type="match status" value="1"/>
</dbReference>
<dbReference type="PANTHER" id="PTHR19375">
    <property type="entry name" value="HEAT SHOCK PROTEIN 70KDA"/>
    <property type="match status" value="1"/>
</dbReference>